<dbReference type="Proteomes" id="UP000248795">
    <property type="component" value="Unassembled WGS sequence"/>
</dbReference>
<feature type="transmembrane region" description="Helical" evidence="6">
    <location>
        <begin position="286"/>
        <end position="303"/>
    </location>
</feature>
<keyword evidence="9" id="KW-1185">Reference proteome</keyword>
<feature type="transmembrane region" description="Helical" evidence="6">
    <location>
        <begin position="151"/>
        <end position="173"/>
    </location>
</feature>
<comment type="caution">
    <text evidence="8">The sequence shown here is derived from an EMBL/GenBank/DDBJ whole genome shotgun (WGS) entry which is preliminary data.</text>
</comment>
<feature type="transmembrane region" description="Helical" evidence="6">
    <location>
        <begin position="74"/>
        <end position="94"/>
    </location>
</feature>
<feature type="domain" description="EamA" evidence="7">
    <location>
        <begin position="13"/>
        <end position="145"/>
    </location>
</feature>
<evidence type="ECO:0000256" key="1">
    <source>
        <dbReference type="ARBA" id="ARBA00004141"/>
    </source>
</evidence>
<keyword evidence="4 6" id="KW-1133">Transmembrane helix</keyword>
<dbReference type="SUPFAM" id="SSF103481">
    <property type="entry name" value="Multidrug resistance efflux transporter EmrE"/>
    <property type="match status" value="2"/>
</dbReference>
<dbReference type="EMBL" id="QKVK01000004">
    <property type="protein sequence ID" value="PZF77105.1"/>
    <property type="molecule type" value="Genomic_DNA"/>
</dbReference>
<evidence type="ECO:0000256" key="4">
    <source>
        <dbReference type="ARBA" id="ARBA00022989"/>
    </source>
</evidence>
<name>A0A2W2ANT9_9HYPH</name>
<feature type="transmembrane region" description="Helical" evidence="6">
    <location>
        <begin position="185"/>
        <end position="212"/>
    </location>
</feature>
<feature type="transmembrane region" description="Helical" evidence="6">
    <location>
        <begin position="100"/>
        <end position="121"/>
    </location>
</feature>
<feature type="transmembrane region" description="Helical" evidence="6">
    <location>
        <begin position="232"/>
        <end position="253"/>
    </location>
</feature>
<dbReference type="Pfam" id="PF00892">
    <property type="entry name" value="EamA"/>
    <property type="match status" value="2"/>
</dbReference>
<dbReference type="AlphaFoldDB" id="A0A2W2ANT9"/>
<dbReference type="PANTHER" id="PTHR22911:SF6">
    <property type="entry name" value="SOLUTE CARRIER FAMILY 35 MEMBER G1"/>
    <property type="match status" value="1"/>
</dbReference>
<reference evidence="9" key="1">
    <citation type="submission" date="2018-06" db="EMBL/GenBank/DDBJ databases">
        <title>Aestuariibacter litoralis strain KCTC 52945T.</title>
        <authorList>
            <person name="Li X."/>
            <person name="Salam N."/>
            <person name="Li J.-L."/>
            <person name="Chen Y.-M."/>
            <person name="Yang Z.-W."/>
            <person name="Zhang L.-Y."/>
            <person name="Han M.-X."/>
            <person name="Xiao M."/>
            <person name="Li W.-J."/>
        </authorList>
    </citation>
    <scope>NUCLEOTIDE SEQUENCE [LARGE SCALE GENOMIC DNA]</scope>
    <source>
        <strain evidence="9">KCTC 52945</strain>
    </source>
</reference>
<dbReference type="Gene3D" id="1.10.3730.20">
    <property type="match status" value="1"/>
</dbReference>
<evidence type="ECO:0000256" key="2">
    <source>
        <dbReference type="ARBA" id="ARBA00009853"/>
    </source>
</evidence>
<dbReference type="PANTHER" id="PTHR22911">
    <property type="entry name" value="ACYL-MALONYL CONDENSING ENZYME-RELATED"/>
    <property type="match status" value="1"/>
</dbReference>
<dbReference type="GO" id="GO:0016020">
    <property type="term" value="C:membrane"/>
    <property type="evidence" value="ECO:0007669"/>
    <property type="project" value="UniProtKB-SubCell"/>
</dbReference>
<evidence type="ECO:0000256" key="3">
    <source>
        <dbReference type="ARBA" id="ARBA00022692"/>
    </source>
</evidence>
<dbReference type="RefSeq" id="WP_111198683.1">
    <property type="nucleotide sequence ID" value="NZ_QKVK01000004.1"/>
</dbReference>
<feature type="transmembrane region" description="Helical" evidence="6">
    <location>
        <begin position="12"/>
        <end position="28"/>
    </location>
</feature>
<evidence type="ECO:0000256" key="5">
    <source>
        <dbReference type="ARBA" id="ARBA00023136"/>
    </source>
</evidence>
<comment type="similarity">
    <text evidence="2">Belongs to the drug/metabolite transporter (DMT) superfamily. 10 TMS drug/metabolite exporter (DME) (TC 2.A.7.3) family.</text>
</comment>
<dbReference type="InterPro" id="IPR037185">
    <property type="entry name" value="EmrE-like"/>
</dbReference>
<comment type="subcellular location">
    <subcellularLocation>
        <location evidence="1">Membrane</location>
        <topology evidence="1">Multi-pass membrane protein</topology>
    </subcellularLocation>
</comment>
<accession>A0A2W2ANT9</accession>
<evidence type="ECO:0000313" key="9">
    <source>
        <dbReference type="Proteomes" id="UP000248795"/>
    </source>
</evidence>
<proteinExistence type="inferred from homology"/>
<protein>
    <submittedName>
        <fullName evidence="8">EamA/RhaT family transporter</fullName>
    </submittedName>
</protein>
<feature type="transmembrane region" description="Helical" evidence="6">
    <location>
        <begin position="128"/>
        <end position="145"/>
    </location>
</feature>
<dbReference type="InterPro" id="IPR000620">
    <property type="entry name" value="EamA_dom"/>
</dbReference>
<feature type="transmembrane region" description="Helical" evidence="6">
    <location>
        <begin position="260"/>
        <end position="280"/>
    </location>
</feature>
<evidence type="ECO:0000313" key="8">
    <source>
        <dbReference type="EMBL" id="PZF77105.1"/>
    </source>
</evidence>
<keyword evidence="5 6" id="KW-0472">Membrane</keyword>
<sequence>MNQTSPALSRNLTGVISLCAGVFVFSMQDAILKGLSGEHAVTLAIVLRSIVGLPLLLAMVWYENGLGALRTRNWKLLVARGLILLTSYTTYYLAFPALPMAEAVALFFTSPIFVTILAALFLREKVTLKAWAAVIAGFVGVLIILRPGTGLFEPAALLSLLSAAAYALSMVLARRYSADESTTVMAFYVNAVYMVAAAGVALAFHLLGITHAAHPSLEFLVRPWALPDLTDLALMGLCGVIAALGMILLTHAYRLARANLVTVFEYTGMLWVPLWGFLFFAEVPKWTTVLGTVIIIAAGIFAVRTARP</sequence>
<evidence type="ECO:0000256" key="6">
    <source>
        <dbReference type="SAM" id="Phobius"/>
    </source>
</evidence>
<organism evidence="8 9">
    <name type="scientific">Aestuariivirga litoralis</name>
    <dbReference type="NCBI Taxonomy" id="2650924"/>
    <lineage>
        <taxon>Bacteria</taxon>
        <taxon>Pseudomonadati</taxon>
        <taxon>Pseudomonadota</taxon>
        <taxon>Alphaproteobacteria</taxon>
        <taxon>Hyphomicrobiales</taxon>
        <taxon>Aestuariivirgaceae</taxon>
        <taxon>Aestuariivirga</taxon>
    </lineage>
</organism>
<gene>
    <name evidence="8" type="ORF">DK847_11110</name>
</gene>
<keyword evidence="3 6" id="KW-0812">Transmembrane</keyword>
<feature type="transmembrane region" description="Helical" evidence="6">
    <location>
        <begin position="40"/>
        <end position="62"/>
    </location>
</feature>
<evidence type="ECO:0000259" key="7">
    <source>
        <dbReference type="Pfam" id="PF00892"/>
    </source>
</evidence>
<feature type="domain" description="EamA" evidence="7">
    <location>
        <begin position="155"/>
        <end position="301"/>
    </location>
</feature>